<keyword evidence="4" id="KW-1185">Reference proteome</keyword>
<gene>
    <name evidence="3" type="ORF">EU557_17160</name>
</gene>
<proteinExistence type="predicted"/>
<feature type="transmembrane region" description="Helical" evidence="1">
    <location>
        <begin position="56"/>
        <end position="78"/>
    </location>
</feature>
<evidence type="ECO:0000259" key="2">
    <source>
        <dbReference type="Pfam" id="PF07584"/>
    </source>
</evidence>
<accession>A0A4Z0MKU8</accession>
<dbReference type="Pfam" id="PF07584">
    <property type="entry name" value="BatA"/>
    <property type="match status" value="1"/>
</dbReference>
<feature type="domain" description="Aerotolerance regulator N-terminal" evidence="2">
    <location>
        <begin position="1"/>
        <end position="76"/>
    </location>
</feature>
<sequence length="686" mass="75208">MALTYPWFLLGLFAVAIPIAIHLFELRRPQRVLFTNVEFIREVKLVSARQRKLKHLLVLASRIGLIACLVLLFAQPFIPAVEQGSNSNGTVGVLIDQSPSMAQLGQNGQPVFENAIKEADDLPLAFPAVTQYSLSEKSKPTTASAYRAEVQQLQISGQAGELKLASSLQDVTSAGPQFIFSDFQKNSFSAQTLASLDTSRQTYLVPLAGGEASNVFVDSVWLDDAFIRANVDAVLRIRLRNGGQKAVPNCPVKLFVGTKQAAALQLTVPAQEEVTTAVRIRLDGEAAQQCRVELEDSPVVFDNAFYFMLKPSTRIRIVEVGANTTLNALYGNEPLFSYQHVKAQLTDYRALTDANLILVQEASSLSTGLRESIRRAVQQGASVVIVPSALPASRVAYISFFRELGLGAIQWQEQPAGKAPALQDVAEPSRQNPFFKDVFVGQSRATGLPKAAPVLRWSRSSNDILRLRDGEGFLASFSSGKGNVYLFSAPFSQGYSDFTQNALFVPVMYRLAMQSYQQEQQLAYRLNDRTFAVNLSDNASNRDKPEQVFHLRRDSASYIPTQRIQGGRLILDVPPGLQAPGFYTLVKDGRPVSTLAFNIDKQESNLASYTVAELKQLIGTAHPNIHVYETGAGQTVAAQYKATRVGTPLWRYCLVGALICLLAEGALLRFGERRRATPVSQVSQAA</sequence>
<dbReference type="OrthoDB" id="9810200at2"/>
<reference evidence="3 4" key="1">
    <citation type="submission" date="2019-04" db="EMBL/GenBank/DDBJ databases">
        <authorList>
            <person name="Feng G."/>
            <person name="Zhang J."/>
            <person name="Zhu H."/>
        </authorList>
    </citation>
    <scope>NUCLEOTIDE SEQUENCE [LARGE SCALE GENOMIC DNA]</scope>
    <source>
        <strain evidence="3 4">JCM 19491</strain>
    </source>
</reference>
<evidence type="ECO:0000313" key="4">
    <source>
        <dbReference type="Proteomes" id="UP000298284"/>
    </source>
</evidence>
<dbReference type="InterPro" id="IPR024163">
    <property type="entry name" value="Aerotolerance_reg_N"/>
</dbReference>
<dbReference type="InterPro" id="IPR011933">
    <property type="entry name" value="Double_TM_dom"/>
</dbReference>
<dbReference type="PANTHER" id="PTHR37464">
    <property type="entry name" value="BLL2463 PROTEIN"/>
    <property type="match status" value="1"/>
</dbReference>
<dbReference type="NCBIfam" id="TIGR02226">
    <property type="entry name" value="two_anch"/>
    <property type="match status" value="1"/>
</dbReference>
<dbReference type="AlphaFoldDB" id="A0A4Z0MKU8"/>
<comment type="caution">
    <text evidence="3">The sequence shown here is derived from an EMBL/GenBank/DDBJ whole genome shotgun (WGS) entry which is preliminary data.</text>
</comment>
<organism evidence="3 4">
    <name type="scientific">Hymenobacter wooponensis</name>
    <dbReference type="NCBI Taxonomy" id="1525360"/>
    <lineage>
        <taxon>Bacteria</taxon>
        <taxon>Pseudomonadati</taxon>
        <taxon>Bacteroidota</taxon>
        <taxon>Cytophagia</taxon>
        <taxon>Cytophagales</taxon>
        <taxon>Hymenobacteraceae</taxon>
        <taxon>Hymenobacter</taxon>
    </lineage>
</organism>
<keyword evidence="1" id="KW-0812">Transmembrane</keyword>
<name>A0A4Z0MKU8_9BACT</name>
<keyword evidence="1" id="KW-1133">Transmembrane helix</keyword>
<evidence type="ECO:0000313" key="3">
    <source>
        <dbReference type="EMBL" id="TGD79938.1"/>
    </source>
</evidence>
<dbReference type="EMBL" id="SRKZ01000004">
    <property type="protein sequence ID" value="TGD79938.1"/>
    <property type="molecule type" value="Genomic_DNA"/>
</dbReference>
<protein>
    <recommendedName>
        <fullName evidence="2">Aerotolerance regulator N-terminal domain-containing protein</fullName>
    </recommendedName>
</protein>
<feature type="transmembrane region" description="Helical" evidence="1">
    <location>
        <begin position="6"/>
        <end position="24"/>
    </location>
</feature>
<keyword evidence="1" id="KW-0472">Membrane</keyword>
<evidence type="ECO:0000256" key="1">
    <source>
        <dbReference type="SAM" id="Phobius"/>
    </source>
</evidence>
<dbReference type="Proteomes" id="UP000298284">
    <property type="component" value="Unassembled WGS sequence"/>
</dbReference>
<dbReference type="PANTHER" id="PTHR37464:SF1">
    <property type="entry name" value="BLL2463 PROTEIN"/>
    <property type="match status" value="1"/>
</dbReference>